<accession>X1VP07</accession>
<protein>
    <submittedName>
        <fullName evidence="1">Uncharacterized protein</fullName>
    </submittedName>
</protein>
<proteinExistence type="predicted"/>
<dbReference type="EMBL" id="BARW01030876">
    <property type="protein sequence ID" value="GAJ10635.1"/>
    <property type="molecule type" value="Genomic_DNA"/>
</dbReference>
<organism evidence="1">
    <name type="scientific">marine sediment metagenome</name>
    <dbReference type="NCBI Taxonomy" id="412755"/>
    <lineage>
        <taxon>unclassified sequences</taxon>
        <taxon>metagenomes</taxon>
        <taxon>ecological metagenomes</taxon>
    </lineage>
</organism>
<evidence type="ECO:0000313" key="1">
    <source>
        <dbReference type="EMBL" id="GAJ10635.1"/>
    </source>
</evidence>
<reference evidence="1" key="1">
    <citation type="journal article" date="2014" name="Front. Microbiol.">
        <title>High frequency of phylogenetically diverse reductive dehalogenase-homologous genes in deep subseafloor sedimentary metagenomes.</title>
        <authorList>
            <person name="Kawai M."/>
            <person name="Futagami T."/>
            <person name="Toyoda A."/>
            <person name="Takaki Y."/>
            <person name="Nishi S."/>
            <person name="Hori S."/>
            <person name="Arai W."/>
            <person name="Tsubouchi T."/>
            <person name="Morono Y."/>
            <person name="Uchiyama I."/>
            <person name="Ito T."/>
            <person name="Fujiyama A."/>
            <person name="Inagaki F."/>
            <person name="Takami H."/>
        </authorList>
    </citation>
    <scope>NUCLEOTIDE SEQUENCE</scope>
    <source>
        <strain evidence="1">Expedition CK06-06</strain>
    </source>
</reference>
<feature type="non-terminal residue" evidence="1">
    <location>
        <position position="167"/>
    </location>
</feature>
<comment type="caution">
    <text evidence="1">The sequence shown here is derived from an EMBL/GenBank/DDBJ whole genome shotgun (WGS) entry which is preliminary data.</text>
</comment>
<sequence>MNFQIFCAQSLANVSSISSLLTQRYLDEWTRDQNQIQKDEQRKSHLTSRIENLQEFQMGLAILMIIYADIVNSGVFNSGPSKDYCHSYIEGFRILDRISATYFNSSHPKSSNIEEIMLSFLLINQKQNIIKIMEDSPHDKNALLREKSAYELTQAEFGTAFNSRFLK</sequence>
<name>X1VP07_9ZZZZ</name>
<gene>
    <name evidence="1" type="ORF">S12H4_49245</name>
</gene>
<dbReference type="AlphaFoldDB" id="X1VP07"/>